<dbReference type="SUPFAM" id="SSF81383">
    <property type="entry name" value="F-box domain"/>
    <property type="match status" value="1"/>
</dbReference>
<evidence type="ECO:0000313" key="2">
    <source>
        <dbReference type="EMBL" id="CAD6443373.1"/>
    </source>
</evidence>
<keyword evidence="3" id="KW-1185">Reference proteome</keyword>
<accession>A0A8H2VS67</accession>
<reference evidence="2" key="1">
    <citation type="submission" date="2020-10" db="EMBL/GenBank/DDBJ databases">
        <authorList>
            <person name="Kusch S."/>
        </authorList>
    </citation>
    <scope>NUCLEOTIDE SEQUENCE</scope>
    <source>
        <strain evidence="2">SwB9</strain>
    </source>
</reference>
<dbReference type="Proteomes" id="UP000624404">
    <property type="component" value="Unassembled WGS sequence"/>
</dbReference>
<dbReference type="EMBL" id="CAJHIA010000010">
    <property type="protein sequence ID" value="CAD6443373.1"/>
    <property type="molecule type" value="Genomic_DNA"/>
</dbReference>
<comment type="caution">
    <text evidence="2">The sequence shown here is derived from an EMBL/GenBank/DDBJ whole genome shotgun (WGS) entry which is preliminary data.</text>
</comment>
<dbReference type="Gene3D" id="1.20.1280.50">
    <property type="match status" value="1"/>
</dbReference>
<dbReference type="InterPro" id="IPR001810">
    <property type="entry name" value="F-box_dom"/>
</dbReference>
<dbReference type="PROSITE" id="PS50181">
    <property type="entry name" value="FBOX"/>
    <property type="match status" value="1"/>
</dbReference>
<dbReference type="OrthoDB" id="5295250at2759"/>
<evidence type="ECO:0000259" key="1">
    <source>
        <dbReference type="PROSITE" id="PS50181"/>
    </source>
</evidence>
<name>A0A8H2VS67_9HELO</name>
<protein>
    <submittedName>
        <fullName evidence="2">32e67b45-2d40-406b-8684-fc667e2203cf</fullName>
    </submittedName>
</protein>
<feature type="domain" description="F-box" evidence="1">
    <location>
        <begin position="57"/>
        <end position="115"/>
    </location>
</feature>
<evidence type="ECO:0000313" key="3">
    <source>
        <dbReference type="Proteomes" id="UP000624404"/>
    </source>
</evidence>
<dbReference type="CDD" id="cd09917">
    <property type="entry name" value="F-box_SF"/>
    <property type="match status" value="1"/>
</dbReference>
<organism evidence="2 3">
    <name type="scientific">Sclerotinia trifoliorum</name>
    <dbReference type="NCBI Taxonomy" id="28548"/>
    <lineage>
        <taxon>Eukaryota</taxon>
        <taxon>Fungi</taxon>
        <taxon>Dikarya</taxon>
        <taxon>Ascomycota</taxon>
        <taxon>Pezizomycotina</taxon>
        <taxon>Leotiomycetes</taxon>
        <taxon>Helotiales</taxon>
        <taxon>Sclerotiniaceae</taxon>
        <taxon>Sclerotinia</taxon>
    </lineage>
</organism>
<sequence length="554" mass="63391">MAADCLSQILEDMRLEDGRPDYQLRRLAIQHLLSSPTLTFGEKRIFNDHFKGIDFVHDIIAELPVELLALLVEYVDPEDFMSMRSVNRVWRAKLSNEKVSMSILRVHFRRTWEDLKLLGEKDKKLRLDSFPRFCTRRLKRYHRKYHQVSILPRPHVFSNISHQHRLRGNKGLFQYCNGRVAMMMDYADTTAIQVDSLWTFAETYYMHEQRCSPDHWLLSNQTLVAYFDHPKPHLNIWSLNEKSDPDVIRLECRYSILAAHNRQVAFLAVKRFSVASGIIHIWNDGRIQKLAEPKFVDICAPCEARISGFVFHPTEENHQFVFYQLFSSNLGSLDSDRTGKVIVQEYIAGVPHKTWRRNVPGSLITQALRVESIDDDGLVAILPIPHAEGDGSILHIERNENTLDFPQPLPCCKHGISSATASGLPNYSFVAFNVFTQKFQEISNHLKAIPVDPCCDKPLLWRGQSIVLCGKGGFESILSTPDDKPLKALISASVCDEKRKSKCVGDHGLRDNVKAAATFCFLIETPLQTQSATIWGDDNFIVCGFDRGYIVWSF</sequence>
<proteinExistence type="predicted"/>
<dbReference type="InterPro" id="IPR036047">
    <property type="entry name" value="F-box-like_dom_sf"/>
</dbReference>
<dbReference type="AlphaFoldDB" id="A0A8H2VS67"/>
<gene>
    <name evidence="2" type="ORF">SCLTRI_LOCUS3165</name>
</gene>